<evidence type="ECO:0000313" key="1">
    <source>
        <dbReference type="EMBL" id="JAD56511.1"/>
    </source>
</evidence>
<reference evidence="1" key="2">
    <citation type="journal article" date="2015" name="Data Brief">
        <title>Shoot transcriptome of the giant reed, Arundo donax.</title>
        <authorList>
            <person name="Barrero R.A."/>
            <person name="Guerrero F.D."/>
            <person name="Moolhuijzen P."/>
            <person name="Goolsby J.A."/>
            <person name="Tidwell J."/>
            <person name="Bellgard S.E."/>
            <person name="Bellgard M.I."/>
        </authorList>
    </citation>
    <scope>NUCLEOTIDE SEQUENCE</scope>
    <source>
        <tissue evidence="1">Shoot tissue taken approximately 20 cm above the soil surface</tissue>
    </source>
</reference>
<reference evidence="1" key="1">
    <citation type="submission" date="2014-09" db="EMBL/GenBank/DDBJ databases">
        <authorList>
            <person name="Magalhaes I.L.F."/>
            <person name="Oliveira U."/>
            <person name="Santos F.R."/>
            <person name="Vidigal T.H.D.A."/>
            <person name="Brescovit A.D."/>
            <person name="Santos A.J."/>
        </authorList>
    </citation>
    <scope>NUCLEOTIDE SEQUENCE</scope>
    <source>
        <tissue evidence="1">Shoot tissue taken approximately 20 cm above the soil surface</tissue>
    </source>
</reference>
<accession>A0A0A9AZG7</accession>
<organism evidence="1">
    <name type="scientific">Arundo donax</name>
    <name type="common">Giant reed</name>
    <name type="synonym">Donax arundinaceus</name>
    <dbReference type="NCBI Taxonomy" id="35708"/>
    <lineage>
        <taxon>Eukaryota</taxon>
        <taxon>Viridiplantae</taxon>
        <taxon>Streptophyta</taxon>
        <taxon>Embryophyta</taxon>
        <taxon>Tracheophyta</taxon>
        <taxon>Spermatophyta</taxon>
        <taxon>Magnoliopsida</taxon>
        <taxon>Liliopsida</taxon>
        <taxon>Poales</taxon>
        <taxon>Poaceae</taxon>
        <taxon>PACMAD clade</taxon>
        <taxon>Arundinoideae</taxon>
        <taxon>Arundineae</taxon>
        <taxon>Arundo</taxon>
    </lineage>
</organism>
<protein>
    <submittedName>
        <fullName evidence="1">Uncharacterized protein</fullName>
    </submittedName>
</protein>
<proteinExistence type="predicted"/>
<name>A0A0A9AZG7_ARUDO</name>
<dbReference type="AlphaFoldDB" id="A0A0A9AZG7"/>
<dbReference type="EMBL" id="GBRH01241384">
    <property type="protein sequence ID" value="JAD56511.1"/>
    <property type="molecule type" value="Transcribed_RNA"/>
</dbReference>
<sequence length="53" mass="5662">MDLGSWLGSSSRGAVRSLCGSLIGAWLDLTVGRIDLVARVGLMQNQCVVDVRE</sequence>